<dbReference type="EMBL" id="CP036525">
    <property type="protein sequence ID" value="QDT03293.1"/>
    <property type="molecule type" value="Genomic_DNA"/>
</dbReference>
<evidence type="ECO:0000256" key="2">
    <source>
        <dbReference type="SAM" id="MobiDB-lite"/>
    </source>
</evidence>
<protein>
    <submittedName>
        <fullName evidence="3">HlyD family secretion protein</fullName>
    </submittedName>
</protein>
<sequence precursor="true">MSPEIGVGFPVSSATASQPFVFQPSARADAADRSVDVVGETRREIAEIVREVAAAVRSDRSQAQFVSLLADRTLRAMAAEGVVFWQRDSACDSLAYRCVHRIGRVTDRSIADECRPAHERLLAEIGAEGSPVVVPATPGAVDPDVPSNPTETPAALVPIDGDGSLAGSDYIFEVFLEPGGGVATQRGYLRFVAQMADLAGEFLRADQLRSLRRRESVASMVDDLTAQMHRCNDRQKLGGLIVDGAADGFGFDRVGLLKFPAANKHHASPELIAVSHVHAIDQKSAAAQQLRQVADFELNADGCRWFDSTSTPKESGADAAQDGKLSVRAIAAAVDSAKDSADYRLVGMQVSGQPAITDEFRDQWVRFATHADLAMRNIDPVHGRRAGATWTWWSTAASPIRRCLAWGSLATVLTVAAVFPIPLVIDAPAVIRPADAQMVFAPRNATVDSIVVRHGDAVVQGQTLLTLSDDLLDEEIGSLISELGILYQQERRFTRAMADASSANSQQIEKTQSDVTLVAEKIASANERLELLRMVQKSLVVTADRDGVVDAWQIESQLQSRPVARGDALMRVIAADSKWWVEARVPQNRVAHLQHASSSASPQPSTVTASDGSTVGQPGESKVVAQVSLDSDPGHIMQASLVRIGPAVMVEGESFPATATLLQLNAGDGASILDPRQNRNPSGAPARAMFRCGYQPAAYVLFQDLYHAIRDTTRLYLAGASSESRESS</sequence>
<feature type="region of interest" description="Disordered" evidence="2">
    <location>
        <begin position="593"/>
        <end position="620"/>
    </location>
</feature>
<proteinExistence type="predicted"/>
<evidence type="ECO:0000256" key="1">
    <source>
        <dbReference type="ARBA" id="ARBA00022448"/>
    </source>
</evidence>
<keyword evidence="1" id="KW-0813">Transport</keyword>
<dbReference type="OrthoDB" id="248877at2"/>
<organism evidence="3 4">
    <name type="scientific">Rubripirellula lacrimiformis</name>
    <dbReference type="NCBI Taxonomy" id="1930273"/>
    <lineage>
        <taxon>Bacteria</taxon>
        <taxon>Pseudomonadati</taxon>
        <taxon>Planctomycetota</taxon>
        <taxon>Planctomycetia</taxon>
        <taxon>Pirellulales</taxon>
        <taxon>Pirellulaceae</taxon>
        <taxon>Rubripirellula</taxon>
    </lineage>
</organism>
<dbReference type="InterPro" id="IPR051909">
    <property type="entry name" value="MFP_Cation_Efflux"/>
</dbReference>
<dbReference type="Proteomes" id="UP000318538">
    <property type="component" value="Chromosome"/>
</dbReference>
<reference evidence="3 4" key="1">
    <citation type="submission" date="2019-02" db="EMBL/GenBank/DDBJ databases">
        <title>Deep-cultivation of Planctomycetes and their phenomic and genomic characterization uncovers novel biology.</title>
        <authorList>
            <person name="Wiegand S."/>
            <person name="Jogler M."/>
            <person name="Boedeker C."/>
            <person name="Pinto D."/>
            <person name="Vollmers J."/>
            <person name="Rivas-Marin E."/>
            <person name="Kohn T."/>
            <person name="Peeters S.H."/>
            <person name="Heuer A."/>
            <person name="Rast P."/>
            <person name="Oberbeckmann S."/>
            <person name="Bunk B."/>
            <person name="Jeske O."/>
            <person name="Meyerdierks A."/>
            <person name="Storesund J.E."/>
            <person name="Kallscheuer N."/>
            <person name="Luecker S."/>
            <person name="Lage O.M."/>
            <person name="Pohl T."/>
            <person name="Merkel B.J."/>
            <person name="Hornburger P."/>
            <person name="Mueller R.-W."/>
            <person name="Bruemmer F."/>
            <person name="Labrenz M."/>
            <person name="Spormann A.M."/>
            <person name="Op den Camp H."/>
            <person name="Overmann J."/>
            <person name="Amann R."/>
            <person name="Jetten M.S.M."/>
            <person name="Mascher T."/>
            <person name="Medema M.H."/>
            <person name="Devos D.P."/>
            <person name="Kaster A.-K."/>
            <person name="Ovreas L."/>
            <person name="Rohde M."/>
            <person name="Galperin M.Y."/>
            <person name="Jogler C."/>
        </authorList>
    </citation>
    <scope>NUCLEOTIDE SEQUENCE [LARGE SCALE GENOMIC DNA]</scope>
    <source>
        <strain evidence="3 4">K22_7</strain>
    </source>
</reference>
<dbReference type="GO" id="GO:0015679">
    <property type="term" value="P:plasma membrane copper ion transport"/>
    <property type="evidence" value="ECO:0007669"/>
    <property type="project" value="TreeGrafter"/>
</dbReference>
<dbReference type="GO" id="GO:0060003">
    <property type="term" value="P:copper ion export"/>
    <property type="evidence" value="ECO:0007669"/>
    <property type="project" value="TreeGrafter"/>
</dbReference>
<accession>A0A517N826</accession>
<feature type="compositionally biased region" description="Low complexity" evidence="2">
    <location>
        <begin position="593"/>
        <end position="610"/>
    </location>
</feature>
<name>A0A517N826_9BACT</name>
<dbReference type="KEGG" id="rlc:K227x_16750"/>
<dbReference type="PANTHER" id="PTHR30097:SF4">
    <property type="entry name" value="SLR6042 PROTEIN"/>
    <property type="match status" value="1"/>
</dbReference>
<dbReference type="PANTHER" id="PTHR30097">
    <property type="entry name" value="CATION EFFLUX SYSTEM PROTEIN CUSB"/>
    <property type="match status" value="1"/>
</dbReference>
<evidence type="ECO:0000313" key="4">
    <source>
        <dbReference type="Proteomes" id="UP000318538"/>
    </source>
</evidence>
<evidence type="ECO:0000313" key="3">
    <source>
        <dbReference type="EMBL" id="QDT03293.1"/>
    </source>
</evidence>
<gene>
    <name evidence="3" type="ORF">K227x_16750</name>
</gene>
<dbReference type="GO" id="GO:0030313">
    <property type="term" value="C:cell envelope"/>
    <property type="evidence" value="ECO:0007669"/>
    <property type="project" value="TreeGrafter"/>
</dbReference>
<dbReference type="AlphaFoldDB" id="A0A517N826"/>
<keyword evidence="4" id="KW-1185">Reference proteome</keyword>